<dbReference type="EMBL" id="JBICBT010001264">
    <property type="protein sequence ID" value="KAL3076033.1"/>
    <property type="molecule type" value="Genomic_DNA"/>
</dbReference>
<feature type="region of interest" description="Disordered" evidence="1">
    <location>
        <begin position="132"/>
        <end position="166"/>
    </location>
</feature>
<dbReference type="Proteomes" id="UP001620626">
    <property type="component" value="Unassembled WGS sequence"/>
</dbReference>
<evidence type="ECO:0000313" key="2">
    <source>
        <dbReference type="EMBL" id="KAL3076033.1"/>
    </source>
</evidence>
<gene>
    <name evidence="2" type="ORF">niasHT_032630</name>
</gene>
<dbReference type="PANTHER" id="PTHR38608">
    <property type="entry name" value="PROTEIN CBG07207"/>
    <property type="match status" value="1"/>
</dbReference>
<dbReference type="PANTHER" id="PTHR38608:SF1">
    <property type="entry name" value="PROTEIN CBG00664"/>
    <property type="match status" value="1"/>
</dbReference>
<name>A0ABD2I9Z4_9BILA</name>
<organism evidence="2 3">
    <name type="scientific">Heterodera trifolii</name>
    <dbReference type="NCBI Taxonomy" id="157864"/>
    <lineage>
        <taxon>Eukaryota</taxon>
        <taxon>Metazoa</taxon>
        <taxon>Ecdysozoa</taxon>
        <taxon>Nematoda</taxon>
        <taxon>Chromadorea</taxon>
        <taxon>Rhabditida</taxon>
        <taxon>Tylenchina</taxon>
        <taxon>Tylenchomorpha</taxon>
        <taxon>Tylenchoidea</taxon>
        <taxon>Heteroderidae</taxon>
        <taxon>Heteroderinae</taxon>
        <taxon>Heterodera</taxon>
    </lineage>
</organism>
<accession>A0ABD2I9Z4</accession>
<sequence length="166" mass="18221">MIGMMNNAGMDGPAEFFAGRRDLCELLVPASSLAAVDGQAQPHAPPPKVFEPTQQKKLSYTGSGRRLVDGKPEVNETPEEMWRKAMLRATCTRAVKEMLGEKRRKSSKLRQLISSQSGSIRNFFGTAKNLRHRTTGANQPQQQVEAGGKVISSRTEGPGKPDRMII</sequence>
<comment type="caution">
    <text evidence="2">The sequence shown here is derived from an EMBL/GenBank/DDBJ whole genome shotgun (WGS) entry which is preliminary data.</text>
</comment>
<feature type="compositionally biased region" description="Polar residues" evidence="1">
    <location>
        <begin position="135"/>
        <end position="144"/>
    </location>
</feature>
<evidence type="ECO:0000256" key="1">
    <source>
        <dbReference type="SAM" id="MobiDB-lite"/>
    </source>
</evidence>
<protein>
    <submittedName>
        <fullName evidence="2">Uncharacterized protein</fullName>
    </submittedName>
</protein>
<evidence type="ECO:0000313" key="3">
    <source>
        <dbReference type="Proteomes" id="UP001620626"/>
    </source>
</evidence>
<dbReference type="AlphaFoldDB" id="A0ABD2I9Z4"/>
<feature type="compositionally biased region" description="Basic and acidic residues" evidence="1">
    <location>
        <begin position="157"/>
        <end position="166"/>
    </location>
</feature>
<reference evidence="2 3" key="1">
    <citation type="submission" date="2024-10" db="EMBL/GenBank/DDBJ databases">
        <authorList>
            <person name="Kim D."/>
        </authorList>
    </citation>
    <scope>NUCLEOTIDE SEQUENCE [LARGE SCALE GENOMIC DNA]</scope>
    <source>
        <strain evidence="2">BH-2024</strain>
    </source>
</reference>
<proteinExistence type="predicted"/>
<keyword evidence="3" id="KW-1185">Reference proteome</keyword>